<dbReference type="AlphaFoldDB" id="A0A078FWW7"/>
<dbReference type="CDD" id="cd01310">
    <property type="entry name" value="TatD_DNAse"/>
    <property type="match status" value="1"/>
</dbReference>
<dbReference type="Gene3D" id="3.20.20.140">
    <property type="entry name" value="Metal-dependent hydrolases"/>
    <property type="match status" value="1"/>
</dbReference>
<organism evidence="6 7">
    <name type="scientific">Brassica napus</name>
    <name type="common">Rape</name>
    <dbReference type="NCBI Taxonomy" id="3708"/>
    <lineage>
        <taxon>Eukaryota</taxon>
        <taxon>Viridiplantae</taxon>
        <taxon>Streptophyta</taxon>
        <taxon>Embryophyta</taxon>
        <taxon>Tracheophyta</taxon>
        <taxon>Spermatophyta</taxon>
        <taxon>Magnoliopsida</taxon>
        <taxon>eudicotyledons</taxon>
        <taxon>Gunneridae</taxon>
        <taxon>Pentapetalae</taxon>
        <taxon>rosids</taxon>
        <taxon>malvids</taxon>
        <taxon>Brassicales</taxon>
        <taxon>Brassicaceae</taxon>
        <taxon>Brassiceae</taxon>
        <taxon>Brassica</taxon>
    </lineage>
</organism>
<dbReference type="SUPFAM" id="SSF54695">
    <property type="entry name" value="POZ domain"/>
    <property type="match status" value="1"/>
</dbReference>
<comment type="pathway">
    <text evidence="1">Protein modification; protein ubiquitination.</text>
</comment>
<evidence type="ECO:0000256" key="3">
    <source>
        <dbReference type="SAM" id="MobiDB-lite"/>
    </source>
</evidence>
<dbReference type="Proteomes" id="UP000028999">
    <property type="component" value="Unassembled WGS sequence"/>
</dbReference>
<dbReference type="InterPro" id="IPR000210">
    <property type="entry name" value="BTB/POZ_dom"/>
</dbReference>
<evidence type="ECO:0000256" key="2">
    <source>
        <dbReference type="PROSITE-ProRule" id="PRU00982"/>
    </source>
</evidence>
<dbReference type="PANTHER" id="PTHR47176:SF1">
    <property type="entry name" value="OS04G0577500 PROTEIN"/>
    <property type="match status" value="1"/>
</dbReference>
<reference evidence="6 7" key="1">
    <citation type="journal article" date="2014" name="Science">
        <title>Plant genetics. Early allopolyploid evolution in the post-Neolithic Brassica napus oilseed genome.</title>
        <authorList>
            <person name="Chalhoub B."/>
            <person name="Denoeud F."/>
            <person name="Liu S."/>
            <person name="Parkin I.A."/>
            <person name="Tang H."/>
            <person name="Wang X."/>
            <person name="Chiquet J."/>
            <person name="Belcram H."/>
            <person name="Tong C."/>
            <person name="Samans B."/>
            <person name="Correa M."/>
            <person name="Da Silva C."/>
            <person name="Just J."/>
            <person name="Falentin C."/>
            <person name="Koh C.S."/>
            <person name="Le Clainche I."/>
            <person name="Bernard M."/>
            <person name="Bento P."/>
            <person name="Noel B."/>
            <person name="Labadie K."/>
            <person name="Alberti A."/>
            <person name="Charles M."/>
            <person name="Arnaud D."/>
            <person name="Guo H."/>
            <person name="Daviaud C."/>
            <person name="Alamery S."/>
            <person name="Jabbari K."/>
            <person name="Zhao M."/>
            <person name="Edger P.P."/>
            <person name="Chelaifa H."/>
            <person name="Tack D."/>
            <person name="Lassalle G."/>
            <person name="Mestiri I."/>
            <person name="Schnel N."/>
            <person name="Le Paslier M.C."/>
            <person name="Fan G."/>
            <person name="Renault V."/>
            <person name="Bayer P.E."/>
            <person name="Golicz A.A."/>
            <person name="Manoli S."/>
            <person name="Lee T.H."/>
            <person name="Thi V.H."/>
            <person name="Chalabi S."/>
            <person name="Hu Q."/>
            <person name="Fan C."/>
            <person name="Tollenaere R."/>
            <person name="Lu Y."/>
            <person name="Battail C."/>
            <person name="Shen J."/>
            <person name="Sidebottom C.H."/>
            <person name="Wang X."/>
            <person name="Canaguier A."/>
            <person name="Chauveau A."/>
            <person name="Berard A."/>
            <person name="Deniot G."/>
            <person name="Guan M."/>
            <person name="Liu Z."/>
            <person name="Sun F."/>
            <person name="Lim Y.P."/>
            <person name="Lyons E."/>
            <person name="Town C.D."/>
            <person name="Bancroft I."/>
            <person name="Wang X."/>
            <person name="Meng J."/>
            <person name="Ma J."/>
            <person name="Pires J.C."/>
            <person name="King G.J."/>
            <person name="Brunel D."/>
            <person name="Delourme R."/>
            <person name="Renard M."/>
            <person name="Aury J.M."/>
            <person name="Adams K.L."/>
            <person name="Batley J."/>
            <person name="Snowdon R.J."/>
            <person name="Tost J."/>
            <person name="Edwards D."/>
            <person name="Zhou Y."/>
            <person name="Hua W."/>
            <person name="Sharpe A.G."/>
            <person name="Paterson A.H."/>
            <person name="Guan C."/>
            <person name="Wincker P."/>
        </authorList>
    </citation>
    <scope>NUCLEOTIDE SEQUENCE [LARGE SCALE GENOMIC DNA]</scope>
    <source>
        <strain evidence="7">cv. Darmor-bzh</strain>
    </source>
</reference>
<accession>A0A078FWW7</accession>
<dbReference type="SUPFAM" id="SSF51556">
    <property type="entry name" value="Metallo-dependent hydrolases"/>
    <property type="match status" value="1"/>
</dbReference>
<feature type="domain" description="BTB" evidence="4">
    <location>
        <begin position="365"/>
        <end position="434"/>
    </location>
</feature>
<dbReference type="PROSITE" id="PS51649">
    <property type="entry name" value="NPH3"/>
    <property type="match status" value="1"/>
</dbReference>
<evidence type="ECO:0000313" key="7">
    <source>
        <dbReference type="Proteomes" id="UP000028999"/>
    </source>
</evidence>
<dbReference type="PROSITE" id="PS50097">
    <property type="entry name" value="BTB"/>
    <property type="match status" value="1"/>
</dbReference>
<dbReference type="Pfam" id="PF03000">
    <property type="entry name" value="NPH3"/>
    <property type="match status" value="1"/>
</dbReference>
<evidence type="ECO:0000259" key="4">
    <source>
        <dbReference type="PROSITE" id="PS50097"/>
    </source>
</evidence>
<gene>
    <name evidence="6" type="primary">BnaC09g40350D</name>
    <name evidence="6" type="ORF">GSBRNA2T00094819001</name>
</gene>
<proteinExistence type="inferred from homology"/>
<comment type="similarity">
    <text evidence="2">Belongs to the NPH3 family.</text>
</comment>
<name>A0A078FWW7_BRANA</name>
<dbReference type="PANTHER" id="PTHR47176">
    <property type="entry name" value="OSJNBA0020J04.13 PROTEIN"/>
    <property type="match status" value="1"/>
</dbReference>
<dbReference type="Gramene" id="CDY16908">
    <property type="protein sequence ID" value="CDY16908"/>
    <property type="gene ID" value="GSBRNA2T00094819001"/>
</dbReference>
<protein>
    <submittedName>
        <fullName evidence="6">BnaC09g40350D protein</fullName>
    </submittedName>
</protein>
<evidence type="ECO:0000313" key="6">
    <source>
        <dbReference type="EMBL" id="CDY16908.1"/>
    </source>
</evidence>
<dbReference type="EMBL" id="LK032068">
    <property type="protein sequence ID" value="CDY16908.1"/>
    <property type="molecule type" value="Genomic_DNA"/>
</dbReference>
<evidence type="ECO:0000256" key="1">
    <source>
        <dbReference type="ARBA" id="ARBA00004906"/>
    </source>
</evidence>
<dbReference type="GO" id="GO:0016788">
    <property type="term" value="F:hydrolase activity, acting on ester bonds"/>
    <property type="evidence" value="ECO:0007669"/>
    <property type="project" value="InterPro"/>
</dbReference>
<dbReference type="Gene3D" id="3.30.710.10">
    <property type="entry name" value="Potassium Channel Kv1.1, Chain A"/>
    <property type="match status" value="1"/>
</dbReference>
<dbReference type="GO" id="GO:0016567">
    <property type="term" value="P:protein ubiquitination"/>
    <property type="evidence" value="ECO:0007669"/>
    <property type="project" value="UniProtKB-UniPathway"/>
</dbReference>
<dbReference type="InterPro" id="IPR027356">
    <property type="entry name" value="NPH3_dom"/>
</dbReference>
<dbReference type="Pfam" id="PF00651">
    <property type="entry name" value="BTB"/>
    <property type="match status" value="1"/>
</dbReference>
<keyword evidence="7" id="KW-1185">Reference proteome</keyword>
<dbReference type="OMA" id="ACEHASK"/>
<dbReference type="SMART" id="SM00225">
    <property type="entry name" value="BTB"/>
    <property type="match status" value="1"/>
</dbReference>
<dbReference type="Pfam" id="PF01026">
    <property type="entry name" value="TatD_DNase"/>
    <property type="match status" value="1"/>
</dbReference>
<feature type="compositionally biased region" description="Polar residues" evidence="3">
    <location>
        <begin position="264"/>
        <end position="279"/>
    </location>
</feature>
<dbReference type="InterPro" id="IPR001130">
    <property type="entry name" value="TatD-like"/>
</dbReference>
<dbReference type="InterPro" id="IPR032466">
    <property type="entry name" value="Metal_Hydrolase"/>
</dbReference>
<dbReference type="UniPathway" id="UPA00143"/>
<dbReference type="InterPro" id="IPR011333">
    <property type="entry name" value="SKP1/BTB/POZ_sf"/>
</dbReference>
<sequence length="899" mass="101261">MRRRRSKYLKKKEKKNRNCSLGGELRSGSEKMKLFDAHCHLQDPRIISKAPQLISSAVASGVSAFAVNGVSEKDWNLVKEMGVKYPSVVPCFGIHPWYVAERSPQWFETLKSLFETTPSAAVGEIGLDKGSKGREIDFSDQVGVFRRQLELAKELNKPASIHCVRAFGDLLEITKSVGPFPAGVILHSYLGSAEMVPEFAKLGAYFSFSGFLMSMSEKKAKKMLKAVPSDRILLETDSPDALPRSESGTLYFVQGDPSLLPEKGNSSQDLESNASSSGGSMKLPKETLNHPANIHTVLGYVARLLDMNNEELAELSYTNAVRLFSYSGSKLLLERSAADVSGHTQNHSTTHVPSKKMSDFETRNSKSVLHINVKDVPFHLRKETIAKRSAIVSSLLERNKIDELHCILQDIEADPETFKLVAKFCYGYKVNLSSDNIVSVLCIAYYLGMKEEHSTDNLLGKASSFLETRVLPSWNETVNALRSGDKSLDKLADFELVDLFFDSLIEKASYDPRLLGEPIKNREETTSEYRPNPRRRLFDNDWKSEDLITLPLRFYEPLMIRATESRSIPVEYIVSSVCNYTKKWVLDAEDSVSGKKREVVEAVERLLPHKRGLISCEFLFKTLKHSISLEASSECRNGFGIRVSKQLDMATPTDLKILTQGYGEKDIQLVRTVVTSFYFNYTNEEEDSEDVSVFVKVAKLLEEFLLLAASEDASLKLEAFVALGEITAAISLGVLRYSDGIYRAVDVFLERRGYLTESEKMEACKVLDCKKLSRQGCEEAAKNQRLPLRVVVQILFVPQLQIRDTVAKEIKGGEEKVEEEEVTVWSDEDEMEKMSEKLLGMEIQDHECVIHRWKKAKKVSVWSQVKRKFGCLTTSSSDDACTCDAKNNNKKKKIHHHYK</sequence>
<evidence type="ECO:0000259" key="5">
    <source>
        <dbReference type="PROSITE" id="PS51649"/>
    </source>
</evidence>
<dbReference type="PaxDb" id="3708-A0A078FWW7"/>
<feature type="region of interest" description="Disordered" evidence="3">
    <location>
        <begin position="259"/>
        <end position="287"/>
    </location>
</feature>
<feature type="domain" description="NPH3" evidence="5">
    <location>
        <begin position="541"/>
        <end position="801"/>
    </location>
</feature>